<proteinExistence type="predicted"/>
<reference evidence="1" key="1">
    <citation type="journal article" date="2014" name="Front. Microbiol.">
        <title>High frequency of phylogenetically diverse reductive dehalogenase-homologous genes in deep subseafloor sedimentary metagenomes.</title>
        <authorList>
            <person name="Kawai M."/>
            <person name="Futagami T."/>
            <person name="Toyoda A."/>
            <person name="Takaki Y."/>
            <person name="Nishi S."/>
            <person name="Hori S."/>
            <person name="Arai W."/>
            <person name="Tsubouchi T."/>
            <person name="Morono Y."/>
            <person name="Uchiyama I."/>
            <person name="Ito T."/>
            <person name="Fujiyama A."/>
            <person name="Inagaki F."/>
            <person name="Takami H."/>
        </authorList>
    </citation>
    <scope>NUCLEOTIDE SEQUENCE</scope>
    <source>
        <strain evidence="1">Expedition CK06-06</strain>
    </source>
</reference>
<dbReference type="AlphaFoldDB" id="X0U2P4"/>
<gene>
    <name evidence="1" type="ORF">S01H1_24358</name>
</gene>
<feature type="non-terminal residue" evidence="1">
    <location>
        <position position="1"/>
    </location>
</feature>
<name>X0U2P4_9ZZZZ</name>
<evidence type="ECO:0000313" key="1">
    <source>
        <dbReference type="EMBL" id="GAF93631.1"/>
    </source>
</evidence>
<protein>
    <recommendedName>
        <fullName evidence="2">DUF1445 domain-containing protein</fullName>
    </recommendedName>
</protein>
<evidence type="ECO:0008006" key="2">
    <source>
        <dbReference type="Google" id="ProtNLM"/>
    </source>
</evidence>
<dbReference type="EMBL" id="BARS01014460">
    <property type="protein sequence ID" value="GAF93631.1"/>
    <property type="molecule type" value="Genomic_DNA"/>
</dbReference>
<comment type="caution">
    <text evidence="1">The sequence shown here is derived from an EMBL/GenBank/DDBJ whole genome shotgun (WGS) entry which is preliminary data.</text>
</comment>
<accession>X0U2P4</accession>
<sequence length="32" mass="3509">AALVSKPPIMITHAPGHMFIGDKHDYEFKLSG</sequence>
<organism evidence="1">
    <name type="scientific">marine sediment metagenome</name>
    <dbReference type="NCBI Taxonomy" id="412755"/>
    <lineage>
        <taxon>unclassified sequences</taxon>
        <taxon>metagenomes</taxon>
        <taxon>ecological metagenomes</taxon>
    </lineage>
</organism>